<dbReference type="AlphaFoldDB" id="A0A4P9ZKU3"/>
<protein>
    <recommendedName>
        <fullName evidence="1">F-box domain-containing protein</fullName>
    </recommendedName>
</protein>
<evidence type="ECO:0000259" key="1">
    <source>
        <dbReference type="PROSITE" id="PS50181"/>
    </source>
</evidence>
<organism evidence="2 3">
    <name type="scientific">Dimargaris cristalligena</name>
    <dbReference type="NCBI Taxonomy" id="215637"/>
    <lineage>
        <taxon>Eukaryota</taxon>
        <taxon>Fungi</taxon>
        <taxon>Fungi incertae sedis</taxon>
        <taxon>Zoopagomycota</taxon>
        <taxon>Kickxellomycotina</taxon>
        <taxon>Dimargaritomycetes</taxon>
        <taxon>Dimargaritales</taxon>
        <taxon>Dimargaritaceae</taxon>
        <taxon>Dimargaris</taxon>
    </lineage>
</organism>
<evidence type="ECO:0000313" key="3">
    <source>
        <dbReference type="Proteomes" id="UP000268162"/>
    </source>
</evidence>
<feature type="domain" description="F-box" evidence="1">
    <location>
        <begin position="27"/>
        <end position="82"/>
    </location>
</feature>
<evidence type="ECO:0000313" key="2">
    <source>
        <dbReference type="EMBL" id="RKP33688.1"/>
    </source>
</evidence>
<dbReference type="InterPro" id="IPR001810">
    <property type="entry name" value="F-box_dom"/>
</dbReference>
<dbReference type="SUPFAM" id="SSF81383">
    <property type="entry name" value="F-box domain"/>
    <property type="match status" value="1"/>
</dbReference>
<name>A0A4P9ZKU3_9FUNG</name>
<accession>A0A4P9ZKU3</accession>
<sequence length="446" mass="51122">MAMALALATTVRAGRLYDLLFGSSAKKTNLQDLPTEIKQLIWQNLEDKDLANTRQINHHFKAISDFTRKKYLAEALRLFREFTGNTQGPKATSTQTRVNLWFKISQTELVSHAMEVIYRTWLLKQFKPTLLPNHVSVATYEQFLEHSIKDTALLPSSWPSVVLGELEDTHLARSFPILYMARHGHIDLLVAAICHFWTDKELQQLISDQVLDQLPTNFQRMLGDTFQADSQVERLALVKDTFHDMTIAVVDALVNQPKMPHVRGFIEKLHARIFPFPAQPGVPDHPKRVFNRIFRFTLFRLAEHSQRDIISQLNQLVQLPVQTAKRMLTCTLSMGWYQAFATLQQALTNITNGDAPVEHADSSGCAHFLYNTNVFQYRQGQFAARVAVQQFGELVPVSKYVLFTRPRDVIEPGRIPLDYIFFDIVGHAPYRAVPILVAYARHIFRL</sequence>
<dbReference type="Proteomes" id="UP000268162">
    <property type="component" value="Unassembled WGS sequence"/>
</dbReference>
<proteinExistence type="predicted"/>
<dbReference type="EMBL" id="ML003634">
    <property type="protein sequence ID" value="RKP33688.1"/>
    <property type="molecule type" value="Genomic_DNA"/>
</dbReference>
<gene>
    <name evidence="2" type="ORF">BJ085DRAFT_32450</name>
</gene>
<reference evidence="3" key="1">
    <citation type="journal article" date="2018" name="Nat. Microbiol.">
        <title>Leveraging single-cell genomics to expand the fungal tree of life.</title>
        <authorList>
            <person name="Ahrendt S.R."/>
            <person name="Quandt C.A."/>
            <person name="Ciobanu D."/>
            <person name="Clum A."/>
            <person name="Salamov A."/>
            <person name="Andreopoulos B."/>
            <person name="Cheng J.F."/>
            <person name="Woyke T."/>
            <person name="Pelin A."/>
            <person name="Henrissat B."/>
            <person name="Reynolds N.K."/>
            <person name="Benny G.L."/>
            <person name="Smith M.E."/>
            <person name="James T.Y."/>
            <person name="Grigoriev I.V."/>
        </authorList>
    </citation>
    <scope>NUCLEOTIDE SEQUENCE [LARGE SCALE GENOMIC DNA]</scope>
    <source>
        <strain evidence="3">RSA 468</strain>
    </source>
</reference>
<keyword evidence="3" id="KW-1185">Reference proteome</keyword>
<dbReference type="InterPro" id="IPR036047">
    <property type="entry name" value="F-box-like_dom_sf"/>
</dbReference>
<dbReference type="PROSITE" id="PS50181">
    <property type="entry name" value="FBOX"/>
    <property type="match status" value="1"/>
</dbReference>
<dbReference type="CDD" id="cd09917">
    <property type="entry name" value="F-box_SF"/>
    <property type="match status" value="1"/>
</dbReference>